<evidence type="ECO:0000313" key="7">
    <source>
        <dbReference type="EMBL" id="PNH02383.1"/>
    </source>
</evidence>
<evidence type="ECO:0000256" key="1">
    <source>
        <dbReference type="ARBA" id="ARBA00004123"/>
    </source>
</evidence>
<dbReference type="OrthoDB" id="439808at2759"/>
<dbReference type="InterPro" id="IPR035979">
    <property type="entry name" value="RBD_domain_sf"/>
</dbReference>
<dbReference type="InterPro" id="IPR012677">
    <property type="entry name" value="Nucleotide-bd_a/b_plait_sf"/>
</dbReference>
<organism evidence="7 8">
    <name type="scientific">Tetrabaena socialis</name>
    <dbReference type="NCBI Taxonomy" id="47790"/>
    <lineage>
        <taxon>Eukaryota</taxon>
        <taxon>Viridiplantae</taxon>
        <taxon>Chlorophyta</taxon>
        <taxon>core chlorophytes</taxon>
        <taxon>Chlorophyceae</taxon>
        <taxon>CS clade</taxon>
        <taxon>Chlamydomonadales</taxon>
        <taxon>Tetrabaenaceae</taxon>
        <taxon>Tetrabaena</taxon>
    </lineage>
</organism>
<feature type="non-terminal residue" evidence="7">
    <location>
        <position position="85"/>
    </location>
</feature>
<dbReference type="InterPro" id="IPR051945">
    <property type="entry name" value="RRM_MRD1_RNA_proc_ribogen"/>
</dbReference>
<comment type="subcellular location">
    <subcellularLocation>
        <location evidence="1">Nucleus</location>
    </subcellularLocation>
</comment>
<dbReference type="CDD" id="cd12413">
    <property type="entry name" value="RRM1_RBM28_like"/>
    <property type="match status" value="1"/>
</dbReference>
<dbReference type="AlphaFoldDB" id="A0A2J7ZQ43"/>
<reference evidence="7 8" key="1">
    <citation type="journal article" date="2017" name="Mol. Biol. Evol.">
        <title>The 4-celled Tetrabaena socialis nuclear genome reveals the essential components for genetic control of cell number at the origin of multicellularity in the volvocine lineage.</title>
        <authorList>
            <person name="Featherston J."/>
            <person name="Arakaki Y."/>
            <person name="Hanschen E.R."/>
            <person name="Ferris P.J."/>
            <person name="Michod R.E."/>
            <person name="Olson B.J.S.C."/>
            <person name="Nozaki H."/>
            <person name="Durand P.M."/>
        </authorList>
    </citation>
    <scope>NUCLEOTIDE SEQUENCE [LARGE SCALE GENOMIC DNA]</scope>
    <source>
        <strain evidence="7 8">NIES-571</strain>
    </source>
</reference>
<dbReference type="GO" id="GO:0003729">
    <property type="term" value="F:mRNA binding"/>
    <property type="evidence" value="ECO:0007669"/>
    <property type="project" value="TreeGrafter"/>
</dbReference>
<dbReference type="PROSITE" id="PS50102">
    <property type="entry name" value="RRM"/>
    <property type="match status" value="1"/>
</dbReference>
<name>A0A2J7ZQ43_9CHLO</name>
<keyword evidence="8" id="KW-1185">Reference proteome</keyword>
<dbReference type="PANTHER" id="PTHR48039">
    <property type="entry name" value="RNA-BINDING MOTIF PROTEIN 14B"/>
    <property type="match status" value="1"/>
</dbReference>
<dbReference type="EMBL" id="PGGS01000665">
    <property type="protein sequence ID" value="PNH02383.1"/>
    <property type="molecule type" value="Genomic_DNA"/>
</dbReference>
<dbReference type="PANTHER" id="PTHR48039:SF5">
    <property type="entry name" value="RNA-BINDING PROTEIN 28"/>
    <property type="match status" value="1"/>
</dbReference>
<sequence>MAAKPDAKTHDLRTLFIRSVSFDAEESHLEAAFSEVGPVKQCFLVRVKGQPKHRGFGFVQFALPEDAERAVGELNGKNLCGRKLQ</sequence>
<evidence type="ECO:0000313" key="8">
    <source>
        <dbReference type="Proteomes" id="UP000236333"/>
    </source>
</evidence>
<evidence type="ECO:0000256" key="2">
    <source>
        <dbReference type="ARBA" id="ARBA00022737"/>
    </source>
</evidence>
<evidence type="ECO:0000256" key="5">
    <source>
        <dbReference type="PROSITE-ProRule" id="PRU00176"/>
    </source>
</evidence>
<evidence type="ECO:0000259" key="6">
    <source>
        <dbReference type="PROSITE" id="PS50102"/>
    </source>
</evidence>
<dbReference type="SMART" id="SM00360">
    <property type="entry name" value="RRM"/>
    <property type="match status" value="1"/>
</dbReference>
<comment type="caution">
    <text evidence="7">The sequence shown here is derived from an EMBL/GenBank/DDBJ whole genome shotgun (WGS) entry which is preliminary data.</text>
</comment>
<evidence type="ECO:0000256" key="3">
    <source>
        <dbReference type="ARBA" id="ARBA00022884"/>
    </source>
</evidence>
<dbReference type="Proteomes" id="UP000236333">
    <property type="component" value="Unassembled WGS sequence"/>
</dbReference>
<dbReference type="Gene3D" id="3.30.70.330">
    <property type="match status" value="1"/>
</dbReference>
<dbReference type="GO" id="GO:0005634">
    <property type="term" value="C:nucleus"/>
    <property type="evidence" value="ECO:0007669"/>
    <property type="project" value="UniProtKB-SubCell"/>
</dbReference>
<evidence type="ECO:0000256" key="4">
    <source>
        <dbReference type="ARBA" id="ARBA00023242"/>
    </source>
</evidence>
<proteinExistence type="predicted"/>
<accession>A0A2J7ZQ43</accession>
<keyword evidence="3 5" id="KW-0694">RNA-binding</keyword>
<feature type="domain" description="RRM" evidence="6">
    <location>
        <begin position="13"/>
        <end position="85"/>
    </location>
</feature>
<protein>
    <submittedName>
        <fullName evidence="7">Putative RNA-binding protein C4F6.14</fullName>
    </submittedName>
</protein>
<dbReference type="InterPro" id="IPR000504">
    <property type="entry name" value="RRM_dom"/>
</dbReference>
<keyword evidence="4" id="KW-0539">Nucleus</keyword>
<dbReference type="SUPFAM" id="SSF54928">
    <property type="entry name" value="RNA-binding domain, RBD"/>
    <property type="match status" value="1"/>
</dbReference>
<gene>
    <name evidence="7" type="ORF">TSOC_011649</name>
</gene>
<dbReference type="Pfam" id="PF00076">
    <property type="entry name" value="RRM_1"/>
    <property type="match status" value="1"/>
</dbReference>
<keyword evidence="2" id="KW-0677">Repeat</keyword>